<dbReference type="InterPro" id="IPR052710">
    <property type="entry name" value="CAAX_protease"/>
</dbReference>
<feature type="transmembrane region" description="Helical" evidence="1">
    <location>
        <begin position="170"/>
        <end position="186"/>
    </location>
</feature>
<organism evidence="3 4">
    <name type="scientific">Intestinimonas massiliensis</name>
    <name type="common">ex Afouda et al. 2020</name>
    <dbReference type="NCBI Taxonomy" id="1673721"/>
    <lineage>
        <taxon>Bacteria</taxon>
        <taxon>Bacillati</taxon>
        <taxon>Bacillota</taxon>
        <taxon>Clostridia</taxon>
        <taxon>Eubacteriales</taxon>
        <taxon>Intestinimonas</taxon>
    </lineage>
</organism>
<sequence length="312" mass="34236">MLQGLSQTLRWEDRQVFSRVGWAMTLLVVLQLAVQVLGLRLAAALAPGLLEAAWFDWVLSAAGSYLVAFPAAYLTLRALPAVGAEKETPWTPGGLLQGWFMALALIYSANLATMGLVRLIDGLRDTPMANPVETMLDQPVWFNLLLGCVLAPLAEELLFRKALLDRLKPYGEGFAILASALLFALVHGNLFQMLYAFAVGGFFGYVALRTGGVRWTIPLHAGVNFVSAGLSPLLEHFGDRGESALSYFILFSLVFGWYLLSARYRDRDRDERLAPGSAGMEAGEKWGLFLVNPGMTVFCLLILFAVLLAMRM</sequence>
<dbReference type="PANTHER" id="PTHR36435:SF1">
    <property type="entry name" value="CAAX AMINO TERMINAL PROTEASE FAMILY PROTEIN"/>
    <property type="match status" value="1"/>
</dbReference>
<dbReference type="AlphaFoldDB" id="A0AAW5JK89"/>
<evidence type="ECO:0000256" key="1">
    <source>
        <dbReference type="SAM" id="Phobius"/>
    </source>
</evidence>
<evidence type="ECO:0000259" key="2">
    <source>
        <dbReference type="Pfam" id="PF02517"/>
    </source>
</evidence>
<keyword evidence="1" id="KW-0812">Transmembrane</keyword>
<feature type="domain" description="CAAX prenyl protease 2/Lysostaphin resistance protein A-like" evidence="2">
    <location>
        <begin position="140"/>
        <end position="226"/>
    </location>
</feature>
<dbReference type="RefSeq" id="WP_256302892.1">
    <property type="nucleotide sequence ID" value="NZ_JANFYS010000001.1"/>
</dbReference>
<reference evidence="3" key="1">
    <citation type="submission" date="2022-06" db="EMBL/GenBank/DDBJ databases">
        <title>Isolation of gut microbiota from human fecal samples.</title>
        <authorList>
            <person name="Pamer E.G."/>
            <person name="Barat B."/>
            <person name="Waligurski E."/>
            <person name="Medina S."/>
            <person name="Paddock L."/>
            <person name="Mostad J."/>
        </authorList>
    </citation>
    <scope>NUCLEOTIDE SEQUENCE</scope>
    <source>
        <strain evidence="3">DFI.9.91</strain>
    </source>
</reference>
<feature type="transmembrane region" description="Helical" evidence="1">
    <location>
        <begin position="20"/>
        <end position="42"/>
    </location>
</feature>
<dbReference type="GO" id="GO:0004175">
    <property type="term" value="F:endopeptidase activity"/>
    <property type="evidence" value="ECO:0007669"/>
    <property type="project" value="UniProtKB-ARBA"/>
</dbReference>
<feature type="transmembrane region" description="Helical" evidence="1">
    <location>
        <begin position="54"/>
        <end position="76"/>
    </location>
</feature>
<dbReference type="GO" id="GO:0008237">
    <property type="term" value="F:metallopeptidase activity"/>
    <property type="evidence" value="ECO:0007669"/>
    <property type="project" value="UniProtKB-KW"/>
</dbReference>
<proteinExistence type="predicted"/>
<name>A0AAW5JK89_9FIRM</name>
<evidence type="ECO:0000313" key="3">
    <source>
        <dbReference type="EMBL" id="MCQ4768976.1"/>
    </source>
</evidence>
<evidence type="ECO:0000313" key="4">
    <source>
        <dbReference type="Proteomes" id="UP001204562"/>
    </source>
</evidence>
<dbReference type="Pfam" id="PF02517">
    <property type="entry name" value="Rce1-like"/>
    <property type="match status" value="1"/>
</dbReference>
<feature type="transmembrane region" description="Helical" evidence="1">
    <location>
        <begin position="245"/>
        <end position="265"/>
    </location>
</feature>
<feature type="transmembrane region" description="Helical" evidence="1">
    <location>
        <begin position="96"/>
        <end position="120"/>
    </location>
</feature>
<dbReference type="EMBL" id="JANFYS010000001">
    <property type="protein sequence ID" value="MCQ4768976.1"/>
    <property type="molecule type" value="Genomic_DNA"/>
</dbReference>
<protein>
    <submittedName>
        <fullName evidence="3">CPBP family intramembrane metalloprotease</fullName>
    </submittedName>
</protein>
<keyword evidence="3" id="KW-0482">Metalloprotease</keyword>
<keyword evidence="1" id="KW-1133">Transmembrane helix</keyword>
<keyword evidence="1" id="KW-0472">Membrane</keyword>
<feature type="transmembrane region" description="Helical" evidence="1">
    <location>
        <begin position="140"/>
        <end position="158"/>
    </location>
</feature>
<feature type="transmembrane region" description="Helical" evidence="1">
    <location>
        <begin position="215"/>
        <end position="233"/>
    </location>
</feature>
<dbReference type="GO" id="GO:0080120">
    <property type="term" value="P:CAAX-box protein maturation"/>
    <property type="evidence" value="ECO:0007669"/>
    <property type="project" value="UniProtKB-ARBA"/>
</dbReference>
<accession>A0AAW5JK89</accession>
<feature type="transmembrane region" description="Helical" evidence="1">
    <location>
        <begin position="286"/>
        <end position="310"/>
    </location>
</feature>
<comment type="caution">
    <text evidence="3">The sequence shown here is derived from an EMBL/GenBank/DDBJ whole genome shotgun (WGS) entry which is preliminary data.</text>
</comment>
<dbReference type="Proteomes" id="UP001204562">
    <property type="component" value="Unassembled WGS sequence"/>
</dbReference>
<keyword evidence="3" id="KW-0378">Hydrolase</keyword>
<dbReference type="InterPro" id="IPR003675">
    <property type="entry name" value="Rce1/LyrA-like_dom"/>
</dbReference>
<keyword evidence="3" id="KW-0645">Protease</keyword>
<gene>
    <name evidence="3" type="ORF">NE579_00655</name>
</gene>
<dbReference type="PANTHER" id="PTHR36435">
    <property type="entry name" value="SLR1288 PROTEIN"/>
    <property type="match status" value="1"/>
</dbReference>